<evidence type="ECO:0000256" key="6">
    <source>
        <dbReference type="ARBA" id="ARBA00022679"/>
    </source>
</evidence>
<keyword evidence="9 14" id="KW-0472">Membrane</keyword>
<dbReference type="PANTHER" id="PTHR32282:SF11">
    <property type="entry name" value="PENICILLIN-BINDING PROTEIN 1B"/>
    <property type="match status" value="1"/>
</dbReference>
<evidence type="ECO:0000313" key="16">
    <source>
        <dbReference type="EMBL" id="KXK27088.1"/>
    </source>
</evidence>
<evidence type="ECO:0000256" key="1">
    <source>
        <dbReference type="ARBA" id="ARBA00004236"/>
    </source>
</evidence>
<evidence type="ECO:0000256" key="7">
    <source>
        <dbReference type="ARBA" id="ARBA00022960"/>
    </source>
</evidence>
<evidence type="ECO:0000256" key="12">
    <source>
        <dbReference type="ARBA" id="ARBA00044770"/>
    </source>
</evidence>
<keyword evidence="4" id="KW-0378">Hydrolase</keyword>
<feature type="domain" description="Glycosyl transferase family 51" evidence="15">
    <location>
        <begin position="97"/>
        <end position="277"/>
    </location>
</feature>
<keyword evidence="14" id="KW-1133">Transmembrane helix</keyword>
<dbReference type="EC" id="2.4.99.28" evidence="12"/>
<organism evidence="16 17">
    <name type="scientific">candidate division WS6 bacterium OLB20</name>
    <dbReference type="NCBI Taxonomy" id="1617426"/>
    <lineage>
        <taxon>Bacteria</taxon>
        <taxon>Candidatus Dojkabacteria</taxon>
    </lineage>
</organism>
<keyword evidence="2" id="KW-1003">Cell membrane</keyword>
<dbReference type="GO" id="GO:0004180">
    <property type="term" value="F:carboxypeptidase activity"/>
    <property type="evidence" value="ECO:0007669"/>
    <property type="project" value="UniProtKB-KW"/>
</dbReference>
<dbReference type="EMBL" id="JYNZ01000003">
    <property type="protein sequence ID" value="KXK27088.1"/>
    <property type="molecule type" value="Genomic_DNA"/>
</dbReference>
<feature type="transmembrane region" description="Helical" evidence="14">
    <location>
        <begin position="41"/>
        <end position="68"/>
    </location>
</feature>
<keyword evidence="11" id="KW-0961">Cell wall biogenesis/degradation</keyword>
<dbReference type="InterPro" id="IPR001264">
    <property type="entry name" value="Glyco_trans_51"/>
</dbReference>
<keyword evidence="6" id="KW-0808">Transferase</keyword>
<name>A0A136LZK8_9BACT</name>
<evidence type="ECO:0000313" key="17">
    <source>
        <dbReference type="Proteomes" id="UP000070457"/>
    </source>
</evidence>
<comment type="caution">
    <text evidence="16">The sequence shown here is derived from an EMBL/GenBank/DDBJ whole genome shotgun (WGS) entry which is preliminary data.</text>
</comment>
<evidence type="ECO:0000256" key="10">
    <source>
        <dbReference type="ARBA" id="ARBA00023268"/>
    </source>
</evidence>
<dbReference type="STRING" id="1617426.TR69_WS6001001114"/>
<evidence type="ECO:0000259" key="15">
    <source>
        <dbReference type="Pfam" id="PF00912"/>
    </source>
</evidence>
<proteinExistence type="predicted"/>
<evidence type="ECO:0000256" key="2">
    <source>
        <dbReference type="ARBA" id="ARBA00022475"/>
    </source>
</evidence>
<keyword evidence="4" id="KW-0645">Protease</keyword>
<evidence type="ECO:0000256" key="9">
    <source>
        <dbReference type="ARBA" id="ARBA00023136"/>
    </source>
</evidence>
<dbReference type="GO" id="GO:0009252">
    <property type="term" value="P:peptidoglycan biosynthetic process"/>
    <property type="evidence" value="ECO:0007669"/>
    <property type="project" value="UniProtKB-KW"/>
</dbReference>
<evidence type="ECO:0000256" key="5">
    <source>
        <dbReference type="ARBA" id="ARBA00022676"/>
    </source>
</evidence>
<comment type="subcellular location">
    <subcellularLocation>
        <location evidence="1">Cell membrane</location>
    </subcellularLocation>
</comment>
<dbReference type="GO" id="GO:0008955">
    <property type="term" value="F:peptidoglycan glycosyltransferase activity"/>
    <property type="evidence" value="ECO:0007669"/>
    <property type="project" value="UniProtKB-EC"/>
</dbReference>
<dbReference type="InterPro" id="IPR023346">
    <property type="entry name" value="Lysozyme-like_dom_sf"/>
</dbReference>
<evidence type="ECO:0000256" key="4">
    <source>
        <dbReference type="ARBA" id="ARBA00022670"/>
    </source>
</evidence>
<keyword evidence="10" id="KW-0511">Multifunctional enzyme</keyword>
<dbReference type="SUPFAM" id="SSF53955">
    <property type="entry name" value="Lysozyme-like"/>
    <property type="match status" value="1"/>
</dbReference>
<protein>
    <recommendedName>
        <fullName evidence="12">peptidoglycan glycosyltransferase</fullName>
        <ecNumber evidence="12">2.4.99.28</ecNumber>
    </recommendedName>
</protein>
<keyword evidence="7" id="KW-0133">Cell shape</keyword>
<dbReference type="Pfam" id="PF00912">
    <property type="entry name" value="Transgly"/>
    <property type="match status" value="1"/>
</dbReference>
<keyword evidence="14" id="KW-0812">Transmembrane</keyword>
<dbReference type="GO" id="GO:0005886">
    <property type="term" value="C:plasma membrane"/>
    <property type="evidence" value="ECO:0007669"/>
    <property type="project" value="UniProtKB-SubCell"/>
</dbReference>
<evidence type="ECO:0000256" key="13">
    <source>
        <dbReference type="ARBA" id="ARBA00049902"/>
    </source>
</evidence>
<keyword evidence="3" id="KW-0121">Carboxypeptidase</keyword>
<dbReference type="AlphaFoldDB" id="A0A136LZK8"/>
<dbReference type="GO" id="GO:0030288">
    <property type="term" value="C:outer membrane-bounded periplasmic space"/>
    <property type="evidence" value="ECO:0007669"/>
    <property type="project" value="TreeGrafter"/>
</dbReference>
<dbReference type="GO" id="GO:0008360">
    <property type="term" value="P:regulation of cell shape"/>
    <property type="evidence" value="ECO:0007669"/>
    <property type="project" value="UniProtKB-KW"/>
</dbReference>
<dbReference type="Gene3D" id="1.10.3810.10">
    <property type="entry name" value="Biosynthetic peptidoglycan transglycosylase-like"/>
    <property type="match status" value="1"/>
</dbReference>
<evidence type="ECO:0000256" key="3">
    <source>
        <dbReference type="ARBA" id="ARBA00022645"/>
    </source>
</evidence>
<evidence type="ECO:0000256" key="11">
    <source>
        <dbReference type="ARBA" id="ARBA00023316"/>
    </source>
</evidence>
<dbReference type="SUPFAM" id="SSF56601">
    <property type="entry name" value="beta-lactamase/transpeptidase-like"/>
    <property type="match status" value="1"/>
</dbReference>
<keyword evidence="5" id="KW-0328">Glycosyltransferase</keyword>
<dbReference type="Gene3D" id="3.40.710.10">
    <property type="entry name" value="DD-peptidase/beta-lactamase superfamily"/>
    <property type="match status" value="1"/>
</dbReference>
<dbReference type="InterPro" id="IPR050396">
    <property type="entry name" value="Glycosyltr_51/Transpeptidase"/>
</dbReference>
<dbReference type="PANTHER" id="PTHR32282">
    <property type="entry name" value="BINDING PROTEIN TRANSPEPTIDASE, PUTATIVE-RELATED"/>
    <property type="match status" value="1"/>
</dbReference>
<comment type="catalytic activity">
    <reaction evidence="13">
        <text>[GlcNAc-(1-&gt;4)-Mur2Ac(oyl-L-Ala-gamma-D-Glu-L-Lys-D-Ala-D-Ala)](n)-di-trans,octa-cis-undecaprenyl diphosphate + beta-D-GlcNAc-(1-&gt;4)-Mur2Ac(oyl-L-Ala-gamma-D-Glu-L-Lys-D-Ala-D-Ala)-di-trans,octa-cis-undecaprenyl diphosphate = [GlcNAc-(1-&gt;4)-Mur2Ac(oyl-L-Ala-gamma-D-Glu-L-Lys-D-Ala-D-Ala)](n+1)-di-trans,octa-cis-undecaprenyl diphosphate + di-trans,octa-cis-undecaprenyl diphosphate + H(+)</text>
        <dbReference type="Rhea" id="RHEA:23708"/>
        <dbReference type="Rhea" id="RHEA-COMP:9602"/>
        <dbReference type="Rhea" id="RHEA-COMP:9603"/>
        <dbReference type="ChEBI" id="CHEBI:15378"/>
        <dbReference type="ChEBI" id="CHEBI:58405"/>
        <dbReference type="ChEBI" id="CHEBI:60033"/>
        <dbReference type="ChEBI" id="CHEBI:78435"/>
        <dbReference type="EC" id="2.4.99.28"/>
    </reaction>
</comment>
<sequence length="492" mass="55133">MYQTRISLKKRRISSGSGRSVRSGRALRVRRRMRRREVRNSVFAGFSVTAVAGFCMSLVAGLFLLSFLQVVSQDLPTPEKPFGKKATTSEIYDRNGNILYRVFDDEDRDPVRLNEVPPLVKWAFIAAEDATFYEHHGIDPAAMARCALRMLDGDDNICGGSTITQQLIKKTALTDEVNMERKLKEIILALKIEQDRSKDEILEMYLTVVPEGSNIYGITRGSQFYFGKDLDELSLAEISILASIPQNPSRLSPTKSLVPEKAQALLRERQLYVLDQIEKNMDRINSAAYQDTGSDKPLVTAEMIEEARGEKLVFKQPRFEINAPHFVFYAQQLLQERGYNNGKPFDLSEIETEGLRIYTTLDMEHQRVAEDQVRKAVDRYGTRYGADNAAMVSLDPDTGEVLAYVGSYNYFGEAKPAGCRLGQTCTFEPQVSVPGTLQSYGSTLKPIIYYKAFMDGLIEADSVIPDVPIQIGSYKPKITRAGFTDSKAPAGC</sequence>
<reference evidence="16 17" key="1">
    <citation type="submission" date="2015-02" db="EMBL/GenBank/DDBJ databases">
        <title>Improved understanding of the partial-nitritation anammox process through 23 genomes representing the majority of the microbial community.</title>
        <authorList>
            <person name="Speth D.R."/>
            <person name="In T Zandt M."/>
            <person name="Guerrero Cruz S."/>
            <person name="Jetten M.S."/>
            <person name="Dutilh B.E."/>
        </authorList>
    </citation>
    <scope>NUCLEOTIDE SEQUENCE [LARGE SCALE GENOMIC DNA]</scope>
    <source>
        <strain evidence="16">OLB20</strain>
    </source>
</reference>
<accession>A0A136LZK8</accession>
<dbReference type="PATRIC" id="fig|1617426.3.peg.1101"/>
<dbReference type="GO" id="GO:0006508">
    <property type="term" value="P:proteolysis"/>
    <property type="evidence" value="ECO:0007669"/>
    <property type="project" value="UniProtKB-KW"/>
</dbReference>
<evidence type="ECO:0000256" key="8">
    <source>
        <dbReference type="ARBA" id="ARBA00022984"/>
    </source>
</evidence>
<dbReference type="Proteomes" id="UP000070457">
    <property type="component" value="Unassembled WGS sequence"/>
</dbReference>
<evidence type="ECO:0000256" key="14">
    <source>
        <dbReference type="SAM" id="Phobius"/>
    </source>
</evidence>
<dbReference type="GO" id="GO:0071555">
    <property type="term" value="P:cell wall organization"/>
    <property type="evidence" value="ECO:0007669"/>
    <property type="project" value="UniProtKB-KW"/>
</dbReference>
<keyword evidence="8" id="KW-0573">Peptidoglycan synthesis</keyword>
<gene>
    <name evidence="16" type="primary">pbpF_2</name>
    <name evidence="16" type="ORF">TR69_WS6001001114</name>
</gene>
<dbReference type="InterPro" id="IPR036950">
    <property type="entry name" value="PBP_transglycosylase"/>
</dbReference>
<dbReference type="InterPro" id="IPR012338">
    <property type="entry name" value="Beta-lactam/transpept-like"/>
</dbReference>